<proteinExistence type="inferred from homology"/>
<dbReference type="CDD" id="cd04723">
    <property type="entry name" value="HisA_HisF"/>
    <property type="match status" value="1"/>
</dbReference>
<dbReference type="GO" id="GO:0003949">
    <property type="term" value="F:1-(5-phosphoribosyl)-5-[(5-phosphoribosylamino)methylideneamino]imidazole-4-carboxamide isomerase activity"/>
    <property type="evidence" value="ECO:0007669"/>
    <property type="project" value="InterPro"/>
</dbReference>
<comment type="caution">
    <text evidence="6">The sequence shown here is derived from an EMBL/GenBank/DDBJ whole genome shotgun (WGS) entry which is preliminary data.</text>
</comment>
<comment type="similarity">
    <text evidence="1 5">Belongs to the HisA/HisF family.</text>
</comment>
<dbReference type="InterPro" id="IPR013785">
    <property type="entry name" value="Aldolase_TIM"/>
</dbReference>
<dbReference type="GO" id="GO:0000105">
    <property type="term" value="P:L-histidine biosynthetic process"/>
    <property type="evidence" value="ECO:0007669"/>
    <property type="project" value="UniProtKB-KW"/>
</dbReference>
<dbReference type="GO" id="GO:0005737">
    <property type="term" value="C:cytoplasm"/>
    <property type="evidence" value="ECO:0007669"/>
    <property type="project" value="TreeGrafter"/>
</dbReference>
<evidence type="ECO:0000256" key="1">
    <source>
        <dbReference type="ARBA" id="ARBA00009667"/>
    </source>
</evidence>
<dbReference type="InterPro" id="IPR011060">
    <property type="entry name" value="RibuloseP-bd_barrel"/>
</dbReference>
<dbReference type="GO" id="GO:0000162">
    <property type="term" value="P:L-tryptophan biosynthetic process"/>
    <property type="evidence" value="ECO:0007669"/>
    <property type="project" value="TreeGrafter"/>
</dbReference>
<keyword evidence="7" id="KW-1185">Reference proteome</keyword>
<dbReference type="SUPFAM" id="SSF51366">
    <property type="entry name" value="Ribulose-phoshate binding barrel"/>
    <property type="match status" value="1"/>
</dbReference>
<dbReference type="Proteomes" id="UP000480854">
    <property type="component" value="Unassembled WGS sequence"/>
</dbReference>
<dbReference type="Pfam" id="PF00977">
    <property type="entry name" value="His_biosynth"/>
    <property type="match status" value="1"/>
</dbReference>
<dbReference type="Gene3D" id="3.20.20.70">
    <property type="entry name" value="Aldolase class I"/>
    <property type="match status" value="1"/>
</dbReference>
<dbReference type="EMBL" id="QOKW01000029">
    <property type="protein sequence ID" value="KAA0676928.1"/>
    <property type="molecule type" value="Genomic_DNA"/>
</dbReference>
<dbReference type="InterPro" id="IPR006062">
    <property type="entry name" value="His_biosynth"/>
</dbReference>
<dbReference type="AlphaFoldDB" id="A0A9W7KQE1"/>
<dbReference type="PANTHER" id="PTHR43090:SF2">
    <property type="entry name" value="1-(5-PHOSPHORIBOSYL)-5-[(5-PHOSPHORIBOSYLAMINO)METHYLIDENEAMINO] IMIDAZOLE-4-CARBOXAMIDE ISOMERASE"/>
    <property type="match status" value="1"/>
</dbReference>
<organism evidence="6 7">
    <name type="scientific">Roseomonas genomospecies 6</name>
    <dbReference type="NCBI Taxonomy" id="214106"/>
    <lineage>
        <taxon>Bacteria</taxon>
        <taxon>Pseudomonadati</taxon>
        <taxon>Pseudomonadota</taxon>
        <taxon>Alphaproteobacteria</taxon>
        <taxon>Acetobacterales</taxon>
        <taxon>Roseomonadaceae</taxon>
        <taxon>Roseomonas</taxon>
    </lineage>
</organism>
<accession>A0A9W7KQE1</accession>
<reference evidence="6 7" key="1">
    <citation type="submission" date="2018-07" db="EMBL/GenBank/DDBJ databases">
        <title>Genome sequence of Azospirillum sp. ATCC 49961.</title>
        <authorList>
            <person name="Sant'Anna F.H."/>
            <person name="Baldani J.I."/>
            <person name="Zilli J.E."/>
            <person name="Reis V.M."/>
            <person name="Hartmann A."/>
            <person name="Cruz L."/>
            <person name="de Souza E.M."/>
            <person name="de Oliveira Pedrosa F."/>
            <person name="Passaglia L.M.P."/>
        </authorList>
    </citation>
    <scope>NUCLEOTIDE SEQUENCE [LARGE SCALE GENOMIC DNA]</scope>
    <source>
        <strain evidence="6 7">ATCC 49961</strain>
    </source>
</reference>
<dbReference type="InterPro" id="IPR044524">
    <property type="entry name" value="Isoase_HisA-like"/>
</dbReference>
<comment type="pathway">
    <text evidence="4">Amino-acid biosynthesis.</text>
</comment>
<name>A0A9W7KQE1_9PROT</name>
<gene>
    <name evidence="6" type="ORF">DS843_25720</name>
</gene>
<evidence type="ECO:0000256" key="3">
    <source>
        <dbReference type="ARBA" id="ARBA00023102"/>
    </source>
</evidence>
<keyword evidence="3 5" id="KW-0368">Histidine biosynthesis</keyword>
<evidence type="ECO:0000256" key="4">
    <source>
        <dbReference type="ARBA" id="ARBA00029440"/>
    </source>
</evidence>
<evidence type="ECO:0000313" key="7">
    <source>
        <dbReference type="Proteomes" id="UP000480854"/>
    </source>
</evidence>
<dbReference type="OrthoDB" id="8535539at2"/>
<evidence type="ECO:0000313" key="6">
    <source>
        <dbReference type="EMBL" id="KAA0676928.1"/>
    </source>
</evidence>
<evidence type="ECO:0000256" key="2">
    <source>
        <dbReference type="ARBA" id="ARBA00022605"/>
    </source>
</evidence>
<keyword evidence="2 5" id="KW-0028">Amino-acid biosynthesis</keyword>
<dbReference type="PANTHER" id="PTHR43090">
    <property type="entry name" value="1-(5-PHOSPHORIBOSYL)-5-[(5-PHOSPHORIBOSYLAMINO)METHYLIDENEAMINO] IMIDAZOLE-4-CARBOXAMIDE ISOMERASE"/>
    <property type="match status" value="1"/>
</dbReference>
<sequence>MFHVVPVIDLRGGGVVHARRGERGRYPPLRSSLCAGNDPVDVVGGLLGLHPFRTVYAADLDAIEGAGDNRAALARLKAAFPETGFWVDGGFRSADSVRGFVASGLGDAVLGSEGLEGLEPLAALKADPAAWTRVILSLDFRDRFVGPPDLLERAELWPDRVIAMTLARVGSGEGPDWTRLAEVGRANPQARLFAAGGVRDGNDLRELAARGSAGALVATALHDGRIDGAALEALAR</sequence>
<evidence type="ECO:0000256" key="5">
    <source>
        <dbReference type="RuleBase" id="RU003657"/>
    </source>
</evidence>
<protein>
    <submittedName>
        <fullName evidence="6">Histidine biosynthesis protein</fullName>
    </submittedName>
</protein>